<dbReference type="Pfam" id="PF01699">
    <property type="entry name" value="Na_Ca_ex"/>
    <property type="match status" value="1"/>
</dbReference>
<dbReference type="InterPro" id="IPR036465">
    <property type="entry name" value="vWFA_dom_sf"/>
</dbReference>
<sequence>MPTVIALDVSLSMSRPVVIPDCTEEYQRKHLAIHGINSFLDYLSSNFKLEFTSLLVFSYLWEQLVPFTRNYESIKSALNYVEEYNKSCIEAALTGVSSVVTEEWNSVTPSQIMGLTILAAGTSIPDLITSVIVAKKGFGDMAVSSSVGSNIFDITVGLPIPWLLYWAVFQEPISVDSAGMVCSIFLLFIMLMAVIITIAVNKWRMNKLLGLIMLFLYLVFEVLSVLLALKIIICPVEV</sequence>
<dbReference type="PANTHER" id="PTHR10846:SF72">
    <property type="entry name" value="SODIUM_POTASSIUM_CALCIUM EXCHANGER NCKX30C"/>
    <property type="match status" value="1"/>
</dbReference>
<evidence type="ECO:0000256" key="3">
    <source>
        <dbReference type="ARBA" id="ARBA00022449"/>
    </source>
</evidence>
<keyword evidence="6 8" id="KW-1133">Transmembrane helix</keyword>
<dbReference type="GO" id="GO:0008273">
    <property type="term" value="F:calcium, potassium:sodium antiporter activity"/>
    <property type="evidence" value="ECO:0007669"/>
    <property type="project" value="TreeGrafter"/>
</dbReference>
<dbReference type="PANTHER" id="PTHR10846">
    <property type="entry name" value="SODIUM/POTASSIUM/CALCIUM EXCHANGER"/>
    <property type="match status" value="1"/>
</dbReference>
<organism evidence="10 11">
    <name type="scientific">Magallana gigas</name>
    <name type="common">Pacific oyster</name>
    <name type="synonym">Crassostrea gigas</name>
    <dbReference type="NCBI Taxonomy" id="29159"/>
    <lineage>
        <taxon>Eukaryota</taxon>
        <taxon>Metazoa</taxon>
        <taxon>Spiralia</taxon>
        <taxon>Lophotrochozoa</taxon>
        <taxon>Mollusca</taxon>
        <taxon>Bivalvia</taxon>
        <taxon>Autobranchia</taxon>
        <taxon>Pteriomorphia</taxon>
        <taxon>Ostreida</taxon>
        <taxon>Ostreoidea</taxon>
        <taxon>Ostreidae</taxon>
        <taxon>Magallana</taxon>
    </lineage>
</organism>
<keyword evidence="7 8" id="KW-0472">Membrane</keyword>
<feature type="transmembrane region" description="Helical" evidence="8">
    <location>
        <begin position="146"/>
        <end position="166"/>
    </location>
</feature>
<evidence type="ECO:0000256" key="4">
    <source>
        <dbReference type="ARBA" id="ARBA00022568"/>
    </source>
</evidence>
<accession>A0A8W8I0A0</accession>
<keyword evidence="11" id="KW-1185">Reference proteome</keyword>
<evidence type="ECO:0000256" key="1">
    <source>
        <dbReference type="ARBA" id="ARBA00004141"/>
    </source>
</evidence>
<dbReference type="GO" id="GO:0006874">
    <property type="term" value="P:intracellular calcium ion homeostasis"/>
    <property type="evidence" value="ECO:0007669"/>
    <property type="project" value="TreeGrafter"/>
</dbReference>
<dbReference type="Proteomes" id="UP000005408">
    <property type="component" value="Unassembled WGS sequence"/>
</dbReference>
<evidence type="ECO:0000256" key="5">
    <source>
        <dbReference type="ARBA" id="ARBA00022692"/>
    </source>
</evidence>
<dbReference type="AlphaFoldDB" id="A0A8W8I0A0"/>
<evidence type="ECO:0000256" key="6">
    <source>
        <dbReference type="ARBA" id="ARBA00022989"/>
    </source>
</evidence>
<evidence type="ECO:0000313" key="10">
    <source>
        <dbReference type="EnsemblMetazoa" id="G11904.1:cds"/>
    </source>
</evidence>
<feature type="transmembrane region" description="Helical" evidence="8">
    <location>
        <begin position="178"/>
        <end position="201"/>
    </location>
</feature>
<keyword evidence="5 8" id="KW-0812">Transmembrane</keyword>
<dbReference type="GO" id="GO:0005886">
    <property type="term" value="C:plasma membrane"/>
    <property type="evidence" value="ECO:0007669"/>
    <property type="project" value="TreeGrafter"/>
</dbReference>
<dbReference type="InterPro" id="IPR004481">
    <property type="entry name" value="K/Na/Ca-exchanger"/>
</dbReference>
<proteinExistence type="inferred from homology"/>
<dbReference type="InterPro" id="IPR044880">
    <property type="entry name" value="NCX_ion-bd_dom_sf"/>
</dbReference>
<reference evidence="10" key="1">
    <citation type="submission" date="2022-08" db="UniProtKB">
        <authorList>
            <consortium name="EnsemblMetazoa"/>
        </authorList>
    </citation>
    <scope>IDENTIFICATION</scope>
    <source>
        <strain evidence="10">05x7-T-G4-1.051#20</strain>
    </source>
</reference>
<dbReference type="InterPro" id="IPR004837">
    <property type="entry name" value="NaCa_Exmemb"/>
</dbReference>
<evidence type="ECO:0000259" key="9">
    <source>
        <dbReference type="Pfam" id="PF01699"/>
    </source>
</evidence>
<evidence type="ECO:0000256" key="7">
    <source>
        <dbReference type="ARBA" id="ARBA00023136"/>
    </source>
</evidence>
<evidence type="ECO:0000313" key="11">
    <source>
        <dbReference type="Proteomes" id="UP000005408"/>
    </source>
</evidence>
<feature type="transmembrane region" description="Helical" evidence="8">
    <location>
        <begin position="208"/>
        <end position="233"/>
    </location>
</feature>
<keyword evidence="4" id="KW-0106">Calcium</keyword>
<dbReference type="GO" id="GO:0005262">
    <property type="term" value="F:calcium channel activity"/>
    <property type="evidence" value="ECO:0007669"/>
    <property type="project" value="TreeGrafter"/>
</dbReference>
<comment type="similarity">
    <text evidence="2">Belongs to the Ca(2+):cation antiporter (CaCA) (TC 2.A.19) family. SLC24A subfamily.</text>
</comment>
<keyword evidence="4" id="KW-0406">Ion transport</keyword>
<dbReference type="SUPFAM" id="SSF53300">
    <property type="entry name" value="vWA-like"/>
    <property type="match status" value="1"/>
</dbReference>
<dbReference type="EnsemblMetazoa" id="G11904.1">
    <property type="protein sequence ID" value="G11904.1:cds"/>
    <property type="gene ID" value="G11904"/>
</dbReference>
<feature type="transmembrane region" description="Helical" evidence="8">
    <location>
        <begin position="112"/>
        <end position="134"/>
    </location>
</feature>
<protein>
    <recommendedName>
        <fullName evidence="9">Sodium/calcium exchanger membrane region domain-containing protein</fullName>
    </recommendedName>
</protein>
<comment type="subcellular location">
    <subcellularLocation>
        <location evidence="1">Membrane</location>
        <topology evidence="1">Multi-pass membrane protein</topology>
    </subcellularLocation>
</comment>
<evidence type="ECO:0000256" key="2">
    <source>
        <dbReference type="ARBA" id="ARBA00005364"/>
    </source>
</evidence>
<evidence type="ECO:0000256" key="8">
    <source>
        <dbReference type="SAM" id="Phobius"/>
    </source>
</evidence>
<keyword evidence="3" id="KW-0050">Antiport</keyword>
<dbReference type="Gene3D" id="1.20.1420.30">
    <property type="entry name" value="NCX, central ion-binding region"/>
    <property type="match status" value="1"/>
</dbReference>
<name>A0A8W8I0A0_MAGGI</name>
<keyword evidence="4" id="KW-0109">Calcium transport</keyword>
<keyword evidence="4" id="KW-0813">Transport</keyword>
<feature type="domain" description="Sodium/calcium exchanger membrane region" evidence="9">
    <location>
        <begin position="109"/>
        <end position="224"/>
    </location>
</feature>